<dbReference type="RefSeq" id="WP_419152850.1">
    <property type="nucleotide sequence ID" value="NZ_JAUSTR010000031.1"/>
</dbReference>
<evidence type="ECO:0000313" key="1">
    <source>
        <dbReference type="EMBL" id="MDQ0163926.1"/>
    </source>
</evidence>
<gene>
    <name evidence="1" type="ORF">J2S06_003054</name>
</gene>
<dbReference type="Proteomes" id="UP001225646">
    <property type="component" value="Unassembled WGS sequence"/>
</dbReference>
<comment type="caution">
    <text evidence="1">The sequence shown here is derived from an EMBL/GenBank/DDBJ whole genome shotgun (WGS) entry which is preliminary data.</text>
</comment>
<evidence type="ECO:0000313" key="2">
    <source>
        <dbReference type="Proteomes" id="UP001225646"/>
    </source>
</evidence>
<evidence type="ECO:0008006" key="3">
    <source>
        <dbReference type="Google" id="ProtNLM"/>
    </source>
</evidence>
<accession>A0ABT9VSF8</accession>
<dbReference type="EMBL" id="JAUSTR010000031">
    <property type="protein sequence ID" value="MDQ0163926.1"/>
    <property type="molecule type" value="Genomic_DNA"/>
</dbReference>
<name>A0ABT9VSF8_9BACI</name>
<keyword evidence="2" id="KW-1185">Reference proteome</keyword>
<dbReference type="InterPro" id="IPR026988">
    <property type="entry name" value="YaaC-like"/>
</dbReference>
<dbReference type="Pfam" id="PF14175">
    <property type="entry name" value="YaaC"/>
    <property type="match status" value="1"/>
</dbReference>
<reference evidence="1 2" key="1">
    <citation type="submission" date="2023-07" db="EMBL/GenBank/DDBJ databases">
        <title>Genomic Encyclopedia of Type Strains, Phase IV (KMG-IV): sequencing the most valuable type-strain genomes for metagenomic binning, comparative biology and taxonomic classification.</title>
        <authorList>
            <person name="Goeker M."/>
        </authorList>
    </citation>
    <scope>NUCLEOTIDE SEQUENCE [LARGE SCALE GENOMIC DNA]</scope>
    <source>
        <strain evidence="1 2">DSM 19092</strain>
    </source>
</reference>
<protein>
    <recommendedName>
        <fullName evidence="3">YaaC</fullName>
    </recommendedName>
</protein>
<organism evidence="1 2">
    <name type="scientific">Aeribacillus alveayuensis</name>
    <dbReference type="NCBI Taxonomy" id="279215"/>
    <lineage>
        <taxon>Bacteria</taxon>
        <taxon>Bacillati</taxon>
        <taxon>Bacillota</taxon>
        <taxon>Bacilli</taxon>
        <taxon>Bacillales</taxon>
        <taxon>Bacillaceae</taxon>
        <taxon>Aeribacillus</taxon>
    </lineage>
</organism>
<proteinExistence type="predicted"/>
<sequence length="319" mass="38338">MNSIWRYYTSFHSSQTTQRLLEKIYKKNGIISPNQKAFQNCYTFMYYIMHAENYYNTAIFSPLAVKPTLCFYGISQLLKGALLTVDPDYPSNSAVLAHGVSTRKRKKQHYQFLSDEVKIQKYGLFGYVANCLFHMKHVEGEKFSMKSLLKRIPELQAHFKHHFQLTTMFPVHLSNSYIHIDKSLADYYHISTERLKEIINTKLSVTFKQEYDHKLVFQPLTPFERIWQSKLFFHVFENKYYLPIHKEDLKIFPEILVHYLILYNLSMISRYETEWWYDLLKSHSSDDYIFIKNFLDISLVKIPIITYFYFHFLFFNNNE</sequence>